<dbReference type="RefSeq" id="XP_016263879.1">
    <property type="nucleotide sequence ID" value="XM_016405673.1"/>
</dbReference>
<feature type="region of interest" description="Disordered" evidence="1">
    <location>
        <begin position="1"/>
        <end position="112"/>
    </location>
</feature>
<dbReference type="VEuPathDB" id="FungiDB:PV06_04744"/>
<accession>A0A0D2E765</accession>
<feature type="compositionally biased region" description="Basic and acidic residues" evidence="1">
    <location>
        <begin position="66"/>
        <end position="77"/>
    </location>
</feature>
<reference evidence="2 3" key="1">
    <citation type="submission" date="2015-01" db="EMBL/GenBank/DDBJ databases">
        <title>The Genome Sequence of Exophiala oligosperma CBS72588.</title>
        <authorList>
            <consortium name="The Broad Institute Genomics Platform"/>
            <person name="Cuomo C."/>
            <person name="de Hoog S."/>
            <person name="Gorbushina A."/>
            <person name="Stielow B."/>
            <person name="Teixiera M."/>
            <person name="Abouelleil A."/>
            <person name="Chapman S.B."/>
            <person name="Priest M."/>
            <person name="Young S.K."/>
            <person name="Wortman J."/>
            <person name="Nusbaum C."/>
            <person name="Birren B."/>
        </authorList>
    </citation>
    <scope>NUCLEOTIDE SEQUENCE [LARGE SCALE GENOMIC DNA]</scope>
    <source>
        <strain evidence="2 3">CBS 72588</strain>
    </source>
</reference>
<keyword evidence="3" id="KW-1185">Reference proteome</keyword>
<organism evidence="2 3">
    <name type="scientific">Exophiala oligosperma</name>
    <dbReference type="NCBI Taxonomy" id="215243"/>
    <lineage>
        <taxon>Eukaryota</taxon>
        <taxon>Fungi</taxon>
        <taxon>Dikarya</taxon>
        <taxon>Ascomycota</taxon>
        <taxon>Pezizomycotina</taxon>
        <taxon>Eurotiomycetes</taxon>
        <taxon>Chaetothyriomycetidae</taxon>
        <taxon>Chaetothyriales</taxon>
        <taxon>Herpotrichiellaceae</taxon>
        <taxon>Exophiala</taxon>
    </lineage>
</organism>
<evidence type="ECO:0000313" key="3">
    <source>
        <dbReference type="Proteomes" id="UP000053342"/>
    </source>
</evidence>
<dbReference type="GeneID" id="27356818"/>
<dbReference type="EMBL" id="KN847335">
    <property type="protein sequence ID" value="KIW43663.1"/>
    <property type="molecule type" value="Genomic_DNA"/>
</dbReference>
<dbReference type="AlphaFoldDB" id="A0A0D2E765"/>
<gene>
    <name evidence="2" type="ORF">PV06_04744</name>
</gene>
<evidence type="ECO:0000313" key="2">
    <source>
        <dbReference type="EMBL" id="KIW43664.1"/>
    </source>
</evidence>
<dbReference type="HOGENOM" id="CLU_2386174_0_0_1"/>
<feature type="compositionally biased region" description="Low complexity" evidence="1">
    <location>
        <begin position="16"/>
        <end position="30"/>
    </location>
</feature>
<protein>
    <submittedName>
        <fullName evidence="2">Uncharacterized protein</fullName>
    </submittedName>
</protein>
<dbReference type="RefSeq" id="XP_016263880.1">
    <property type="nucleotide sequence ID" value="XM_016405674.1"/>
</dbReference>
<sequence length="112" mass="12137">MKLHGDHSESYVSQHRAALTARSSATTATTNDKSTASTTMSSTNDKNPKESASWDAASISTSSIASEKERAQAEANKKPSLLKRAVTAIKNIEPPEPRIPPGRRYDLPAWSR</sequence>
<feature type="compositionally biased region" description="Low complexity" evidence="1">
    <location>
        <begin position="51"/>
        <end position="65"/>
    </location>
</feature>
<name>A0A0D2E765_9EURO</name>
<feature type="compositionally biased region" description="Polar residues" evidence="1">
    <location>
        <begin position="31"/>
        <end position="45"/>
    </location>
</feature>
<evidence type="ECO:0000256" key="1">
    <source>
        <dbReference type="SAM" id="MobiDB-lite"/>
    </source>
</evidence>
<dbReference type="EMBL" id="KN847335">
    <property type="protein sequence ID" value="KIW43664.1"/>
    <property type="molecule type" value="Genomic_DNA"/>
</dbReference>
<dbReference type="Proteomes" id="UP000053342">
    <property type="component" value="Unassembled WGS sequence"/>
</dbReference>
<proteinExistence type="predicted"/>